<dbReference type="InterPro" id="IPR029787">
    <property type="entry name" value="Nucleotide_cyclase"/>
</dbReference>
<gene>
    <name evidence="4" type="ORF">COO20_14885</name>
</gene>
<dbReference type="NCBIfam" id="TIGR00254">
    <property type="entry name" value="GGDEF"/>
    <property type="match status" value="1"/>
</dbReference>
<evidence type="ECO:0000256" key="2">
    <source>
        <dbReference type="SAM" id="Phobius"/>
    </source>
</evidence>
<dbReference type="EC" id="2.7.7.65" evidence="1"/>
<feature type="transmembrane region" description="Helical" evidence="2">
    <location>
        <begin position="161"/>
        <end position="183"/>
    </location>
</feature>
<dbReference type="SMART" id="SM00267">
    <property type="entry name" value="GGDEF"/>
    <property type="match status" value="1"/>
</dbReference>
<dbReference type="SUPFAM" id="SSF55073">
    <property type="entry name" value="Nucleotide cyclase"/>
    <property type="match status" value="1"/>
</dbReference>
<dbReference type="PANTHER" id="PTHR45138:SF6">
    <property type="entry name" value="DIGUANYLATE CYCLASE DGCN"/>
    <property type="match status" value="1"/>
</dbReference>
<comment type="caution">
    <text evidence="4">The sequence shown here is derived from an EMBL/GenBank/DDBJ whole genome shotgun (WGS) entry which is preliminary data.</text>
</comment>
<dbReference type="PROSITE" id="PS50887">
    <property type="entry name" value="GGDEF"/>
    <property type="match status" value="1"/>
</dbReference>
<sequence length="384" mass="41437">MPFFHNDALRLRRAEILRHTGRLAAAFVLLYLFCAPFWDGSYTTLFTASPQNVSRLVVALIAVWIVLDGRVGARLRRKVPLLPFGLLMLSVGGLFALSLMSPFASGTAAMTHGLLMLAMGMLLAAMPLSLLEVCAFIAIPAALDVSGLLPDSSGAIDAGVMSTRVLFFVMTMTAALSALLQLYRTIINIQQIAQDPLTGAYSRGFGSEMLFLGFEAARRGCRPFSIAFVDLDNFKQVNDQFGHDRGDRILAHSGASLIAGLRRGDVVVRWGGEEFLVLLPGLTTAQAREVMRRVVENGLADLPNGARQQCSVGIAERIEDKIEEPHSLVDLADQRMYEIKKDQETDGVGTAKMMTAQPVRPSGTSATVILHPACDASLSAGTVS</sequence>
<feature type="transmembrane region" description="Helical" evidence="2">
    <location>
        <begin position="21"/>
        <end position="38"/>
    </location>
</feature>
<dbReference type="EMBL" id="NWTK01000009">
    <property type="protein sequence ID" value="PKR53374.1"/>
    <property type="molecule type" value="Genomic_DNA"/>
</dbReference>
<evidence type="ECO:0000259" key="3">
    <source>
        <dbReference type="PROSITE" id="PS50887"/>
    </source>
</evidence>
<dbReference type="RefSeq" id="WP_101267917.1">
    <property type="nucleotide sequence ID" value="NZ_NWTK01000009.1"/>
</dbReference>
<dbReference type="InterPro" id="IPR043128">
    <property type="entry name" value="Rev_trsase/Diguanyl_cyclase"/>
</dbReference>
<dbReference type="Gene3D" id="3.30.70.270">
    <property type="match status" value="1"/>
</dbReference>
<proteinExistence type="predicted"/>
<dbReference type="GO" id="GO:0005886">
    <property type="term" value="C:plasma membrane"/>
    <property type="evidence" value="ECO:0007669"/>
    <property type="project" value="TreeGrafter"/>
</dbReference>
<dbReference type="GO" id="GO:1902201">
    <property type="term" value="P:negative regulation of bacterial-type flagellum-dependent cell motility"/>
    <property type="evidence" value="ECO:0007669"/>
    <property type="project" value="TreeGrafter"/>
</dbReference>
<organism evidence="4 5">
    <name type="scientific">Thalassospira marina</name>
    <dbReference type="NCBI Taxonomy" id="2048283"/>
    <lineage>
        <taxon>Bacteria</taxon>
        <taxon>Pseudomonadati</taxon>
        <taxon>Pseudomonadota</taxon>
        <taxon>Alphaproteobacteria</taxon>
        <taxon>Rhodospirillales</taxon>
        <taxon>Thalassospiraceae</taxon>
        <taxon>Thalassospira</taxon>
    </lineage>
</organism>
<dbReference type="CDD" id="cd01949">
    <property type="entry name" value="GGDEF"/>
    <property type="match status" value="1"/>
</dbReference>
<evidence type="ECO:0000256" key="1">
    <source>
        <dbReference type="ARBA" id="ARBA00012528"/>
    </source>
</evidence>
<name>A0A2N3KS39_9PROT</name>
<reference evidence="4 5" key="1">
    <citation type="submission" date="2017-09" db="EMBL/GenBank/DDBJ databases">
        <title>Biodiversity and function of Thalassospira species in the particle-attached aromatic-hydrocarbon-degrading consortia from the surface seawater of the South China Sea.</title>
        <authorList>
            <person name="Dong C."/>
            <person name="Liu R."/>
            <person name="Shao Z."/>
        </authorList>
    </citation>
    <scope>NUCLEOTIDE SEQUENCE [LARGE SCALE GENOMIC DNA]</scope>
    <source>
        <strain evidence="4 5">CSC1P2</strain>
    </source>
</reference>
<dbReference type="GO" id="GO:0052621">
    <property type="term" value="F:diguanylate cyclase activity"/>
    <property type="evidence" value="ECO:0007669"/>
    <property type="project" value="UniProtKB-EC"/>
</dbReference>
<keyword evidence="2" id="KW-1133">Transmembrane helix</keyword>
<protein>
    <recommendedName>
        <fullName evidence="1">diguanylate cyclase</fullName>
        <ecNumber evidence="1">2.7.7.65</ecNumber>
    </recommendedName>
</protein>
<keyword evidence="2" id="KW-0472">Membrane</keyword>
<dbReference type="OrthoDB" id="9812260at2"/>
<keyword evidence="2" id="KW-0812">Transmembrane</keyword>
<evidence type="ECO:0000313" key="5">
    <source>
        <dbReference type="Proteomes" id="UP000233597"/>
    </source>
</evidence>
<evidence type="ECO:0000313" key="4">
    <source>
        <dbReference type="EMBL" id="PKR53374.1"/>
    </source>
</evidence>
<dbReference type="InterPro" id="IPR050469">
    <property type="entry name" value="Diguanylate_Cyclase"/>
</dbReference>
<feature type="transmembrane region" description="Helical" evidence="2">
    <location>
        <begin position="79"/>
        <end position="97"/>
    </location>
</feature>
<dbReference type="InterPro" id="IPR000160">
    <property type="entry name" value="GGDEF_dom"/>
</dbReference>
<dbReference type="AlphaFoldDB" id="A0A2N3KS39"/>
<feature type="domain" description="GGDEF" evidence="3">
    <location>
        <begin position="222"/>
        <end position="356"/>
    </location>
</feature>
<dbReference type="GO" id="GO:0043709">
    <property type="term" value="P:cell adhesion involved in single-species biofilm formation"/>
    <property type="evidence" value="ECO:0007669"/>
    <property type="project" value="TreeGrafter"/>
</dbReference>
<accession>A0A2N3KS39</accession>
<feature type="transmembrane region" description="Helical" evidence="2">
    <location>
        <begin position="50"/>
        <end position="67"/>
    </location>
</feature>
<dbReference type="PANTHER" id="PTHR45138">
    <property type="entry name" value="REGULATORY COMPONENTS OF SENSORY TRANSDUCTION SYSTEM"/>
    <property type="match status" value="1"/>
</dbReference>
<dbReference type="Pfam" id="PF00990">
    <property type="entry name" value="GGDEF"/>
    <property type="match status" value="1"/>
</dbReference>
<dbReference type="Proteomes" id="UP000233597">
    <property type="component" value="Unassembled WGS sequence"/>
</dbReference>